<evidence type="ECO:0000256" key="1">
    <source>
        <dbReference type="SAM" id="MobiDB-lite"/>
    </source>
</evidence>
<evidence type="ECO:0000313" key="3">
    <source>
        <dbReference type="Proteomes" id="UP000077266"/>
    </source>
</evidence>
<protein>
    <submittedName>
        <fullName evidence="2">Uncharacterized protein</fullName>
    </submittedName>
</protein>
<name>A0A165CGY5_EXIGL</name>
<sequence length="77" mass="8264">MSSGLTPTTLASLYGRCSSALAPPTAHSRASTPTTSAQRTQQNICCSPIFAREPTFRRVYGLAEWVRGYPAMLPSTS</sequence>
<gene>
    <name evidence="2" type="ORF">EXIGLDRAFT_729735</name>
</gene>
<keyword evidence="3" id="KW-1185">Reference proteome</keyword>
<dbReference type="InParanoid" id="A0A165CGY5"/>
<proteinExistence type="predicted"/>
<organism evidence="2 3">
    <name type="scientific">Exidia glandulosa HHB12029</name>
    <dbReference type="NCBI Taxonomy" id="1314781"/>
    <lineage>
        <taxon>Eukaryota</taxon>
        <taxon>Fungi</taxon>
        <taxon>Dikarya</taxon>
        <taxon>Basidiomycota</taxon>
        <taxon>Agaricomycotina</taxon>
        <taxon>Agaricomycetes</taxon>
        <taxon>Auriculariales</taxon>
        <taxon>Exidiaceae</taxon>
        <taxon>Exidia</taxon>
    </lineage>
</organism>
<evidence type="ECO:0000313" key="2">
    <source>
        <dbReference type="EMBL" id="KZV82433.1"/>
    </source>
</evidence>
<dbReference type="AlphaFoldDB" id="A0A165CGY5"/>
<feature type="compositionally biased region" description="Polar residues" evidence="1">
    <location>
        <begin position="28"/>
        <end position="41"/>
    </location>
</feature>
<dbReference type="Proteomes" id="UP000077266">
    <property type="component" value="Unassembled WGS sequence"/>
</dbReference>
<accession>A0A165CGY5</accession>
<feature type="region of interest" description="Disordered" evidence="1">
    <location>
        <begin position="21"/>
        <end position="41"/>
    </location>
</feature>
<dbReference type="EMBL" id="KV426324">
    <property type="protein sequence ID" value="KZV82433.1"/>
    <property type="molecule type" value="Genomic_DNA"/>
</dbReference>
<reference evidence="2 3" key="1">
    <citation type="journal article" date="2016" name="Mol. Biol. Evol.">
        <title>Comparative Genomics of Early-Diverging Mushroom-Forming Fungi Provides Insights into the Origins of Lignocellulose Decay Capabilities.</title>
        <authorList>
            <person name="Nagy L.G."/>
            <person name="Riley R."/>
            <person name="Tritt A."/>
            <person name="Adam C."/>
            <person name="Daum C."/>
            <person name="Floudas D."/>
            <person name="Sun H."/>
            <person name="Yadav J.S."/>
            <person name="Pangilinan J."/>
            <person name="Larsson K.H."/>
            <person name="Matsuura K."/>
            <person name="Barry K."/>
            <person name="Labutti K."/>
            <person name="Kuo R."/>
            <person name="Ohm R.A."/>
            <person name="Bhattacharya S.S."/>
            <person name="Shirouzu T."/>
            <person name="Yoshinaga Y."/>
            <person name="Martin F.M."/>
            <person name="Grigoriev I.V."/>
            <person name="Hibbett D.S."/>
        </authorList>
    </citation>
    <scope>NUCLEOTIDE SEQUENCE [LARGE SCALE GENOMIC DNA]</scope>
    <source>
        <strain evidence="2 3">HHB12029</strain>
    </source>
</reference>